<evidence type="ECO:0000256" key="5">
    <source>
        <dbReference type="ARBA" id="ARBA00022729"/>
    </source>
</evidence>
<evidence type="ECO:0000256" key="3">
    <source>
        <dbReference type="ARBA" id="ARBA00022452"/>
    </source>
</evidence>
<evidence type="ECO:0000256" key="9">
    <source>
        <dbReference type="SAM" id="SignalP"/>
    </source>
</evidence>
<keyword evidence="12" id="KW-1185">Reference proteome</keyword>
<protein>
    <submittedName>
        <fullName evidence="11">Outer membrane receptor proteins, mostly Fe transport</fullName>
    </submittedName>
</protein>
<keyword evidence="4 8" id="KW-0812">Transmembrane</keyword>
<evidence type="ECO:0000256" key="6">
    <source>
        <dbReference type="ARBA" id="ARBA00023136"/>
    </source>
</evidence>
<sequence length="917" mass="104490">MKNTLLLFLFIFQVTAFSQTKNDSITISFNNETISQSLKKLEEKQSISFYYDTKWLESEKKTITENFNNSSLENILSALFANTSLNYFVDNNKVILSQNRIVYDYFVDNYFKPESSKNTNATDNSSIQQKNDISNFDNDIIYIGKQKRGNTSSKHTLSGYIKNIETNEPLKNVKIKVNNKNIETSTDDNGFYSLEVPTGTHIIVVQTINAKGNNKKIFISENGTLDFNISQKTIGIKEIIITNKIQTKIKTSVVGATSIDLENMKNVPVLLGEQDVFKIATIMPGIKTTGEGSSGLNVRGGNADQNLILVDDISLYNPFHFLGFFSSINPYSLKSVTIYKGSIPVEYGGRLSSVIDLKTKKPTNTKLSGEGGIGPVTSNLFVNVPVVKNKSAIIAGFRATYSDWILKSLKDEQLKKSSASFYDFFTKYSHEINENNTINASLYYSDDKFKITSDSLFNYNNRLLGINWEHKFSKKMSSQLLLNNSDYKYGVNYSNQNDNRKSFESGFNINESNAQLKFENKLNGKFTVNYGLSAKLYKINPGFLNPKEATSLIVPVNLINEKALEASAYLKTEAKLTEKLLINVGGRYTTFNYLGENTQRIYEEGLPRNEATLIETKQYKHNEVIKQYGGFEPRVSARYMLTNSLSTKIGYDKTYQYIHLLSTNTTQSPTDIWKLSDINVKPQIGEQFSIGFYKNLNETYEISLEGYTKKSKNILDYKTGANIVLSNKIETELLQGEGKSYGVELLIKKNIGKLNGWIAYTYSRSFLKLDSQFRDERVNDGEYFASNFDKPHDFNSVLNYKITKRYSFSLNFVYQTGRPITYPIGKYTYANSEYTLYSDRNKFRIPDYYRVDVSFNIEGSHKIKKLAHSFWNISIYNVLGRNNPYSIYFISNDGQVKGYKTSIFAIPIPTITYNFKF</sequence>
<dbReference type="Gene3D" id="2.40.170.20">
    <property type="entry name" value="TonB-dependent receptor, beta-barrel domain"/>
    <property type="match status" value="1"/>
</dbReference>
<keyword evidence="7 8" id="KW-0998">Cell outer membrane</keyword>
<organism evidence="11 12">
    <name type="scientific">Flavobacterium terrigena</name>
    <dbReference type="NCBI Taxonomy" id="402734"/>
    <lineage>
        <taxon>Bacteria</taxon>
        <taxon>Pseudomonadati</taxon>
        <taxon>Bacteroidota</taxon>
        <taxon>Flavobacteriia</taxon>
        <taxon>Flavobacteriales</taxon>
        <taxon>Flavobacteriaceae</taxon>
        <taxon>Flavobacterium</taxon>
    </lineage>
</organism>
<dbReference type="RefSeq" id="WP_091314491.1">
    <property type="nucleotide sequence ID" value="NZ_CBCSJU010000003.1"/>
</dbReference>
<gene>
    <name evidence="11" type="ORF">SAMN05660918_2607</name>
</gene>
<keyword evidence="6 8" id="KW-0472">Membrane</keyword>
<reference evidence="12" key="1">
    <citation type="submission" date="2016-10" db="EMBL/GenBank/DDBJ databases">
        <authorList>
            <person name="Varghese N."/>
            <person name="Submissions S."/>
        </authorList>
    </citation>
    <scope>NUCLEOTIDE SEQUENCE [LARGE SCALE GENOMIC DNA]</scope>
    <source>
        <strain evidence="12">DSM 17934</strain>
    </source>
</reference>
<dbReference type="SUPFAM" id="SSF49464">
    <property type="entry name" value="Carboxypeptidase regulatory domain-like"/>
    <property type="match status" value="1"/>
</dbReference>
<evidence type="ECO:0000256" key="2">
    <source>
        <dbReference type="ARBA" id="ARBA00022448"/>
    </source>
</evidence>
<dbReference type="OrthoDB" id="9803050at2"/>
<keyword evidence="11" id="KW-0675">Receptor</keyword>
<dbReference type="AlphaFoldDB" id="A0A1H6X3E5"/>
<dbReference type="InterPro" id="IPR008969">
    <property type="entry name" value="CarboxyPept-like_regulatory"/>
</dbReference>
<dbReference type="InterPro" id="IPR036942">
    <property type="entry name" value="Beta-barrel_TonB_sf"/>
</dbReference>
<dbReference type="GO" id="GO:0015344">
    <property type="term" value="F:siderophore uptake transmembrane transporter activity"/>
    <property type="evidence" value="ECO:0007669"/>
    <property type="project" value="TreeGrafter"/>
</dbReference>
<evidence type="ECO:0000259" key="10">
    <source>
        <dbReference type="Pfam" id="PF07715"/>
    </source>
</evidence>
<evidence type="ECO:0000256" key="4">
    <source>
        <dbReference type="ARBA" id="ARBA00022692"/>
    </source>
</evidence>
<dbReference type="Pfam" id="PF07715">
    <property type="entry name" value="Plug"/>
    <property type="match status" value="1"/>
</dbReference>
<comment type="subcellular location">
    <subcellularLocation>
        <location evidence="1 8">Cell outer membrane</location>
        <topology evidence="1 8">Multi-pass membrane protein</topology>
    </subcellularLocation>
</comment>
<evidence type="ECO:0000256" key="8">
    <source>
        <dbReference type="PROSITE-ProRule" id="PRU01360"/>
    </source>
</evidence>
<name>A0A1H6X3E5_9FLAO</name>
<dbReference type="PANTHER" id="PTHR30069">
    <property type="entry name" value="TONB-DEPENDENT OUTER MEMBRANE RECEPTOR"/>
    <property type="match status" value="1"/>
</dbReference>
<accession>A0A1H6X3E5</accession>
<evidence type="ECO:0000313" key="11">
    <source>
        <dbReference type="EMBL" id="SEJ19570.1"/>
    </source>
</evidence>
<evidence type="ECO:0000256" key="7">
    <source>
        <dbReference type="ARBA" id="ARBA00023237"/>
    </source>
</evidence>
<dbReference type="Gene3D" id="2.170.130.10">
    <property type="entry name" value="TonB-dependent receptor, plug domain"/>
    <property type="match status" value="1"/>
</dbReference>
<dbReference type="Proteomes" id="UP000199702">
    <property type="component" value="Unassembled WGS sequence"/>
</dbReference>
<feature type="chain" id="PRO_5011445562" evidence="9">
    <location>
        <begin position="19"/>
        <end position="917"/>
    </location>
</feature>
<dbReference type="SUPFAM" id="SSF56935">
    <property type="entry name" value="Porins"/>
    <property type="match status" value="1"/>
</dbReference>
<evidence type="ECO:0000256" key="1">
    <source>
        <dbReference type="ARBA" id="ARBA00004571"/>
    </source>
</evidence>
<dbReference type="InterPro" id="IPR039426">
    <property type="entry name" value="TonB-dep_rcpt-like"/>
</dbReference>
<dbReference type="Gene3D" id="2.60.40.1120">
    <property type="entry name" value="Carboxypeptidase-like, regulatory domain"/>
    <property type="match status" value="1"/>
</dbReference>
<feature type="domain" description="TonB-dependent receptor plug" evidence="10">
    <location>
        <begin position="250"/>
        <end position="350"/>
    </location>
</feature>
<dbReference type="GO" id="GO:0044718">
    <property type="term" value="P:siderophore transmembrane transport"/>
    <property type="evidence" value="ECO:0007669"/>
    <property type="project" value="TreeGrafter"/>
</dbReference>
<feature type="signal peptide" evidence="9">
    <location>
        <begin position="1"/>
        <end position="18"/>
    </location>
</feature>
<keyword evidence="3 8" id="KW-1134">Transmembrane beta strand</keyword>
<keyword evidence="5 9" id="KW-0732">Signal</keyword>
<dbReference type="Gene3D" id="3.55.50.30">
    <property type="match status" value="1"/>
</dbReference>
<comment type="similarity">
    <text evidence="8">Belongs to the TonB-dependent receptor family.</text>
</comment>
<dbReference type="Pfam" id="PF13715">
    <property type="entry name" value="CarbopepD_reg_2"/>
    <property type="match status" value="1"/>
</dbReference>
<dbReference type="InterPro" id="IPR012910">
    <property type="entry name" value="Plug_dom"/>
</dbReference>
<keyword evidence="2 8" id="KW-0813">Transport</keyword>
<dbReference type="PANTHER" id="PTHR30069:SF29">
    <property type="entry name" value="HEMOGLOBIN AND HEMOGLOBIN-HAPTOGLOBIN-BINDING PROTEIN 1-RELATED"/>
    <property type="match status" value="1"/>
</dbReference>
<dbReference type="GO" id="GO:0009279">
    <property type="term" value="C:cell outer membrane"/>
    <property type="evidence" value="ECO:0007669"/>
    <property type="project" value="UniProtKB-SubCell"/>
</dbReference>
<dbReference type="PROSITE" id="PS52016">
    <property type="entry name" value="TONB_DEPENDENT_REC_3"/>
    <property type="match status" value="1"/>
</dbReference>
<proteinExistence type="inferred from homology"/>
<dbReference type="STRING" id="402734.SAMN05660918_2607"/>
<dbReference type="InterPro" id="IPR037066">
    <property type="entry name" value="Plug_dom_sf"/>
</dbReference>
<dbReference type="EMBL" id="FNYA01000007">
    <property type="protein sequence ID" value="SEJ19570.1"/>
    <property type="molecule type" value="Genomic_DNA"/>
</dbReference>
<evidence type="ECO:0000313" key="12">
    <source>
        <dbReference type="Proteomes" id="UP000199702"/>
    </source>
</evidence>